<evidence type="ECO:0000259" key="2">
    <source>
        <dbReference type="Pfam" id="PF02350"/>
    </source>
</evidence>
<evidence type="ECO:0000313" key="4">
    <source>
        <dbReference type="Proteomes" id="UP001203338"/>
    </source>
</evidence>
<dbReference type="Pfam" id="PF02350">
    <property type="entry name" value="Epimerase_2"/>
    <property type="match status" value="1"/>
</dbReference>
<dbReference type="Proteomes" id="UP001203338">
    <property type="component" value="Unassembled WGS sequence"/>
</dbReference>
<protein>
    <submittedName>
        <fullName evidence="3">UDP-N-acetylglucosamine 2-epimerase (Non-hydrolyzing)</fullName>
        <ecNumber evidence="3">5.1.3.14</ecNumber>
    </submittedName>
</protein>
<feature type="domain" description="UDP-N-acetylglucosamine 2-epimerase" evidence="2">
    <location>
        <begin position="30"/>
        <end position="363"/>
    </location>
</feature>
<comment type="caution">
    <text evidence="3">The sequence shown here is derived from an EMBL/GenBank/DDBJ whole genome shotgun (WGS) entry which is preliminary data.</text>
</comment>
<reference evidence="3 4" key="1">
    <citation type="submission" date="2022-05" db="EMBL/GenBank/DDBJ databases">
        <authorList>
            <person name="Park J.-S."/>
        </authorList>
    </citation>
    <scope>NUCLEOTIDE SEQUENCE [LARGE SCALE GENOMIC DNA]</scope>
    <source>
        <strain evidence="3 4">2012CJ34-2</strain>
    </source>
</reference>
<dbReference type="PANTHER" id="PTHR43174:SF1">
    <property type="entry name" value="UDP-N-ACETYLGLUCOSAMINE 2-EPIMERASE"/>
    <property type="match status" value="1"/>
</dbReference>
<dbReference type="InterPro" id="IPR003331">
    <property type="entry name" value="UDP_GlcNAc_Epimerase_2_dom"/>
</dbReference>
<dbReference type="SUPFAM" id="SSF53756">
    <property type="entry name" value="UDP-Glycosyltransferase/glycogen phosphorylase"/>
    <property type="match status" value="1"/>
</dbReference>
<accession>A0ABT0PLA2</accession>
<dbReference type="InterPro" id="IPR029767">
    <property type="entry name" value="WecB-like"/>
</dbReference>
<sequence>MKQMKVMTVVGTRPEIIRLSRVIAKLDQCCDHILVHTGQNYDYELNEIFFQDLGIRKPDFFLEAAGRSGAETIGNVIIAVDRILQKVCPDAVLVLGDTNSCMAVLPAKRRKIPTFHMEAGNRCFDMRVPEEINRRIVDHTSDINLTYSTIARDYLLAEGLPPDRIIKTGSPMFEVLGYYKDGIESSEVLQRLGLKKGNYFVVSAHREENIDSDKNFMKLVNTLNLVAEKYNLPVIVSTHPRTKKKIDSLGIQFNEKIQLLKPLGFKDYNKLQLNAKVVLSDSGTINEESSILDFPALNIREAHERPEGMEEGAVMMVGLEACRVMQGLDLLNDDSSSNEAGRKMRLVNDYSMPNVAEKVVRIIVSYRDYVMRTVWKQY</sequence>
<dbReference type="RefSeq" id="WP_249701724.1">
    <property type="nucleotide sequence ID" value="NZ_JAMFLX010000042.1"/>
</dbReference>
<proteinExistence type="inferred from homology"/>
<evidence type="ECO:0000256" key="1">
    <source>
        <dbReference type="RuleBase" id="RU003513"/>
    </source>
</evidence>
<organism evidence="3 4">
    <name type="scientific">Parendozoicomonas callyspongiae</name>
    <dbReference type="NCBI Taxonomy" id="2942213"/>
    <lineage>
        <taxon>Bacteria</taxon>
        <taxon>Pseudomonadati</taxon>
        <taxon>Pseudomonadota</taxon>
        <taxon>Gammaproteobacteria</taxon>
        <taxon>Oceanospirillales</taxon>
        <taxon>Endozoicomonadaceae</taxon>
        <taxon>Parendozoicomonas</taxon>
    </lineage>
</organism>
<dbReference type="EC" id="5.1.3.14" evidence="3"/>
<dbReference type="CDD" id="cd03786">
    <property type="entry name" value="GTB_UDP-GlcNAc_2-Epimerase"/>
    <property type="match status" value="1"/>
</dbReference>
<name>A0ABT0PLA2_9GAMM</name>
<gene>
    <name evidence="3" type="primary">wecB</name>
    <name evidence="3" type="ORF">M3P05_19165</name>
</gene>
<comment type="similarity">
    <text evidence="1">Belongs to the UDP-N-acetylglucosamine 2-epimerase family.</text>
</comment>
<dbReference type="NCBIfam" id="TIGR00236">
    <property type="entry name" value="wecB"/>
    <property type="match status" value="1"/>
</dbReference>
<keyword evidence="4" id="KW-1185">Reference proteome</keyword>
<keyword evidence="1 3" id="KW-0413">Isomerase</keyword>
<dbReference type="GO" id="GO:0008761">
    <property type="term" value="F:UDP-N-acetylglucosamine 2-epimerase activity"/>
    <property type="evidence" value="ECO:0007669"/>
    <property type="project" value="UniProtKB-EC"/>
</dbReference>
<evidence type="ECO:0000313" key="3">
    <source>
        <dbReference type="EMBL" id="MCL6272046.1"/>
    </source>
</evidence>
<dbReference type="PANTHER" id="PTHR43174">
    <property type="entry name" value="UDP-N-ACETYLGLUCOSAMINE 2-EPIMERASE"/>
    <property type="match status" value="1"/>
</dbReference>
<dbReference type="Gene3D" id="3.40.50.2000">
    <property type="entry name" value="Glycogen Phosphorylase B"/>
    <property type="match status" value="2"/>
</dbReference>
<dbReference type="EMBL" id="JAMFLX010000042">
    <property type="protein sequence ID" value="MCL6272046.1"/>
    <property type="molecule type" value="Genomic_DNA"/>
</dbReference>